<organism evidence="2 3">
    <name type="scientific">Ensifer canadensis</name>
    <dbReference type="NCBI Taxonomy" id="555315"/>
    <lineage>
        <taxon>Bacteria</taxon>
        <taxon>Pseudomonadati</taxon>
        <taxon>Pseudomonadota</taxon>
        <taxon>Alphaproteobacteria</taxon>
        <taxon>Hyphomicrobiales</taxon>
        <taxon>Rhizobiaceae</taxon>
        <taxon>Sinorhizobium/Ensifer group</taxon>
        <taxon>Ensifer</taxon>
    </lineage>
</organism>
<protein>
    <submittedName>
        <fullName evidence="2">Entericidin</fullName>
    </submittedName>
</protein>
<keyword evidence="1" id="KW-0732">Signal</keyword>
<feature type="chain" id="PRO_5043688850" evidence="1">
    <location>
        <begin position="21"/>
        <end position="50"/>
    </location>
</feature>
<accession>A0AAW4FMN3</accession>
<dbReference type="PROSITE" id="PS51257">
    <property type="entry name" value="PROKAR_LIPOPROTEIN"/>
    <property type="match status" value="1"/>
</dbReference>
<dbReference type="EMBL" id="WXFA01000008">
    <property type="protein sequence ID" value="MBM3092032.1"/>
    <property type="molecule type" value="Genomic_DNA"/>
</dbReference>
<dbReference type="Proteomes" id="UP000744980">
    <property type="component" value="Unassembled WGS sequence"/>
</dbReference>
<comment type="caution">
    <text evidence="2">The sequence shown here is derived from an EMBL/GenBank/DDBJ whole genome shotgun (WGS) entry which is preliminary data.</text>
</comment>
<dbReference type="AlphaFoldDB" id="A0AAW4FMN3"/>
<keyword evidence="3" id="KW-1185">Reference proteome</keyword>
<evidence type="ECO:0000313" key="3">
    <source>
        <dbReference type="Proteomes" id="UP000744980"/>
    </source>
</evidence>
<proteinExistence type="predicted"/>
<sequence length="50" mass="5227">MSRATIALVCPVLLSLTACGNTVRGFQKDGTETGLALDNATYRVLKASAQ</sequence>
<gene>
    <name evidence="2" type="ORF">GFB56_14555</name>
</gene>
<feature type="signal peptide" evidence="1">
    <location>
        <begin position="1"/>
        <end position="20"/>
    </location>
</feature>
<evidence type="ECO:0000256" key="1">
    <source>
        <dbReference type="SAM" id="SignalP"/>
    </source>
</evidence>
<reference evidence="2 3" key="1">
    <citation type="submission" date="2020-01" db="EMBL/GenBank/DDBJ databases">
        <title>Draft genome assembly of Ensifer adhaerens T173.</title>
        <authorList>
            <person name="Craig J.E."/>
            <person name="Stinchcombe J.R."/>
        </authorList>
    </citation>
    <scope>NUCLEOTIDE SEQUENCE [LARGE SCALE GENOMIC DNA]</scope>
    <source>
        <strain evidence="2 3">T173</strain>
    </source>
</reference>
<evidence type="ECO:0000313" key="2">
    <source>
        <dbReference type="EMBL" id="MBM3092032.1"/>
    </source>
</evidence>
<dbReference type="RefSeq" id="WP_025427493.1">
    <property type="nucleotide sequence ID" value="NZ_CP083370.1"/>
</dbReference>
<name>A0AAW4FMN3_9HYPH</name>